<feature type="compositionally biased region" description="Basic and acidic residues" evidence="1">
    <location>
        <begin position="20"/>
        <end position="35"/>
    </location>
</feature>
<accession>A0A5J4Q151</accession>
<name>A0A5J4Q151_9ZZZZ</name>
<feature type="non-terminal residue" evidence="2">
    <location>
        <position position="1"/>
    </location>
</feature>
<evidence type="ECO:0000256" key="1">
    <source>
        <dbReference type="SAM" id="MobiDB-lite"/>
    </source>
</evidence>
<feature type="region of interest" description="Disordered" evidence="1">
    <location>
        <begin position="1"/>
        <end position="94"/>
    </location>
</feature>
<dbReference type="AlphaFoldDB" id="A0A5J4Q151"/>
<proteinExistence type="predicted"/>
<dbReference type="EMBL" id="SNRY01005520">
    <property type="protein sequence ID" value="KAA6314748.1"/>
    <property type="molecule type" value="Genomic_DNA"/>
</dbReference>
<evidence type="ECO:0000313" key="2">
    <source>
        <dbReference type="EMBL" id="KAA6314748.1"/>
    </source>
</evidence>
<protein>
    <submittedName>
        <fullName evidence="2">Uncharacterized protein</fullName>
    </submittedName>
</protein>
<reference evidence="2" key="1">
    <citation type="submission" date="2019-03" db="EMBL/GenBank/DDBJ databases">
        <title>Single cell metagenomics reveals metabolic interactions within the superorganism composed of flagellate Streblomastix strix and complex community of Bacteroidetes bacteria on its surface.</title>
        <authorList>
            <person name="Treitli S.C."/>
            <person name="Kolisko M."/>
            <person name="Husnik F."/>
            <person name="Keeling P."/>
            <person name="Hampl V."/>
        </authorList>
    </citation>
    <scope>NUCLEOTIDE SEQUENCE</scope>
    <source>
        <strain evidence="2">STM</strain>
    </source>
</reference>
<gene>
    <name evidence="2" type="ORF">EZS27_034683</name>
</gene>
<organism evidence="2">
    <name type="scientific">termite gut metagenome</name>
    <dbReference type="NCBI Taxonomy" id="433724"/>
    <lineage>
        <taxon>unclassified sequences</taxon>
        <taxon>metagenomes</taxon>
        <taxon>organismal metagenomes</taxon>
    </lineage>
</organism>
<comment type="caution">
    <text evidence="2">The sequence shown here is derived from an EMBL/GenBank/DDBJ whole genome shotgun (WGS) entry which is preliminary data.</text>
</comment>
<sequence>SIPNREVKPANADGTASQWESRKLPDFNGRYEQRTGVRQRQRGRGSINEVQDRYLTQRGTNRRKVKKTGKDPRTLRKRRKRRREWDFLCNNTNR</sequence>